<feature type="region of interest" description="Disordered" evidence="1">
    <location>
        <begin position="1"/>
        <end position="25"/>
    </location>
</feature>
<dbReference type="SUPFAM" id="SSF57959">
    <property type="entry name" value="Leucine zipper domain"/>
    <property type="match status" value="1"/>
</dbReference>
<evidence type="ECO:0000256" key="1">
    <source>
        <dbReference type="SAM" id="MobiDB-lite"/>
    </source>
</evidence>
<proteinExistence type="predicted"/>
<feature type="compositionally biased region" description="Basic and acidic residues" evidence="1">
    <location>
        <begin position="68"/>
        <end position="77"/>
    </location>
</feature>
<name>A0A1L9SCA9_9EURO</name>
<gene>
    <name evidence="3" type="ORF">ASPZODRAFT_18374</name>
</gene>
<sequence>MDPRTFANHSTSSAFGPNANPDEDWTKISDLAERRRIQNRIAQRNYRQKMKRRLEDLEGRAATTPVLPERRHEDSVRPKQAQAFKSRTKKRTPERSTSDENQRFQPPRTSLEFERSTGQDEEAIFSYHLAKQLSASPPQPYPPYSQPDLYNHTLYPQPPVYEPPMVGYYEDISLPNGYAGHLSSMLPEVMPSTASSAQTYYYMEENTMNPPLGMEYPALTGFEPYTSTQPRPQ</sequence>
<dbReference type="CDD" id="cd14688">
    <property type="entry name" value="bZIP_YAP"/>
    <property type="match status" value="1"/>
</dbReference>
<keyword evidence="4" id="KW-1185">Reference proteome</keyword>
<feature type="compositionally biased region" description="Basic and acidic residues" evidence="1">
    <location>
        <begin position="91"/>
        <end position="102"/>
    </location>
</feature>
<dbReference type="Proteomes" id="UP000184188">
    <property type="component" value="Unassembled WGS sequence"/>
</dbReference>
<protein>
    <recommendedName>
        <fullName evidence="2">BZIP domain-containing protein</fullName>
    </recommendedName>
</protein>
<dbReference type="AlphaFoldDB" id="A0A1L9SCA9"/>
<dbReference type="OrthoDB" id="194358at2759"/>
<evidence type="ECO:0000313" key="3">
    <source>
        <dbReference type="EMBL" id="OJJ44811.1"/>
    </source>
</evidence>
<dbReference type="STRING" id="1073090.A0A1L9SCA9"/>
<dbReference type="EMBL" id="KV878347">
    <property type="protein sequence ID" value="OJJ44811.1"/>
    <property type="molecule type" value="Genomic_DNA"/>
</dbReference>
<dbReference type="RefSeq" id="XP_022579321.1">
    <property type="nucleotide sequence ID" value="XM_022727202.1"/>
</dbReference>
<dbReference type="InterPro" id="IPR046347">
    <property type="entry name" value="bZIP_sf"/>
</dbReference>
<reference evidence="4" key="1">
    <citation type="journal article" date="2017" name="Genome Biol.">
        <title>Comparative genomics reveals high biological diversity and specific adaptations in the industrially and medically important fungal genus Aspergillus.</title>
        <authorList>
            <person name="de Vries R.P."/>
            <person name="Riley R."/>
            <person name="Wiebenga A."/>
            <person name="Aguilar-Osorio G."/>
            <person name="Amillis S."/>
            <person name="Uchima C.A."/>
            <person name="Anderluh G."/>
            <person name="Asadollahi M."/>
            <person name="Askin M."/>
            <person name="Barry K."/>
            <person name="Battaglia E."/>
            <person name="Bayram O."/>
            <person name="Benocci T."/>
            <person name="Braus-Stromeyer S.A."/>
            <person name="Caldana C."/>
            <person name="Canovas D."/>
            <person name="Cerqueira G.C."/>
            <person name="Chen F."/>
            <person name="Chen W."/>
            <person name="Choi C."/>
            <person name="Clum A."/>
            <person name="Dos Santos R.A."/>
            <person name="Damasio A.R."/>
            <person name="Diallinas G."/>
            <person name="Emri T."/>
            <person name="Fekete E."/>
            <person name="Flipphi M."/>
            <person name="Freyberg S."/>
            <person name="Gallo A."/>
            <person name="Gournas C."/>
            <person name="Habgood R."/>
            <person name="Hainaut M."/>
            <person name="Harispe M.L."/>
            <person name="Henrissat B."/>
            <person name="Hilden K.S."/>
            <person name="Hope R."/>
            <person name="Hossain A."/>
            <person name="Karabika E."/>
            <person name="Karaffa L."/>
            <person name="Karanyi Z."/>
            <person name="Krasevec N."/>
            <person name="Kuo A."/>
            <person name="Kusch H."/>
            <person name="LaButti K."/>
            <person name="Lagendijk E.L."/>
            <person name="Lapidus A."/>
            <person name="Levasseur A."/>
            <person name="Lindquist E."/>
            <person name="Lipzen A."/>
            <person name="Logrieco A.F."/>
            <person name="MacCabe A."/>
            <person name="Maekelae M.R."/>
            <person name="Malavazi I."/>
            <person name="Melin P."/>
            <person name="Meyer V."/>
            <person name="Mielnichuk N."/>
            <person name="Miskei M."/>
            <person name="Molnar A.P."/>
            <person name="Mule G."/>
            <person name="Ngan C.Y."/>
            <person name="Orejas M."/>
            <person name="Orosz E."/>
            <person name="Ouedraogo J.P."/>
            <person name="Overkamp K.M."/>
            <person name="Park H.-S."/>
            <person name="Perrone G."/>
            <person name="Piumi F."/>
            <person name="Punt P.J."/>
            <person name="Ram A.F."/>
            <person name="Ramon A."/>
            <person name="Rauscher S."/>
            <person name="Record E."/>
            <person name="Riano-Pachon D.M."/>
            <person name="Robert V."/>
            <person name="Roehrig J."/>
            <person name="Ruller R."/>
            <person name="Salamov A."/>
            <person name="Salih N.S."/>
            <person name="Samson R.A."/>
            <person name="Sandor E."/>
            <person name="Sanguinetti M."/>
            <person name="Schuetze T."/>
            <person name="Sepcic K."/>
            <person name="Shelest E."/>
            <person name="Sherlock G."/>
            <person name="Sophianopoulou V."/>
            <person name="Squina F.M."/>
            <person name="Sun H."/>
            <person name="Susca A."/>
            <person name="Todd R.B."/>
            <person name="Tsang A."/>
            <person name="Unkles S.E."/>
            <person name="van de Wiele N."/>
            <person name="van Rossen-Uffink D."/>
            <person name="Oliveira J.V."/>
            <person name="Vesth T.C."/>
            <person name="Visser J."/>
            <person name="Yu J.-H."/>
            <person name="Zhou M."/>
            <person name="Andersen M.R."/>
            <person name="Archer D.B."/>
            <person name="Baker S.E."/>
            <person name="Benoit I."/>
            <person name="Brakhage A.A."/>
            <person name="Braus G.H."/>
            <person name="Fischer R."/>
            <person name="Frisvad J.C."/>
            <person name="Goldman G.H."/>
            <person name="Houbraken J."/>
            <person name="Oakley B."/>
            <person name="Pocsi I."/>
            <person name="Scazzocchio C."/>
            <person name="Seiboth B."/>
            <person name="vanKuyk P.A."/>
            <person name="Wortman J."/>
            <person name="Dyer P.S."/>
            <person name="Grigoriev I.V."/>
        </authorList>
    </citation>
    <scope>NUCLEOTIDE SEQUENCE [LARGE SCALE GENOMIC DNA]</scope>
    <source>
        <strain evidence="4">CBS 506.65</strain>
    </source>
</reference>
<dbReference type="InterPro" id="IPR052635">
    <property type="entry name" value="Sec_Metab_Biosynth_Reg"/>
</dbReference>
<dbReference type="PANTHER" id="PTHR39607">
    <property type="entry name" value="XANTHOCILLIN BIOSYNTHESIS CLUSTER TRANSCRIPTION FACTOR XANC-RELATED"/>
    <property type="match status" value="1"/>
</dbReference>
<dbReference type="PROSITE" id="PS00036">
    <property type="entry name" value="BZIP_BASIC"/>
    <property type="match status" value="1"/>
</dbReference>
<evidence type="ECO:0000313" key="4">
    <source>
        <dbReference type="Proteomes" id="UP000184188"/>
    </source>
</evidence>
<dbReference type="GeneID" id="34613666"/>
<dbReference type="GO" id="GO:0003700">
    <property type="term" value="F:DNA-binding transcription factor activity"/>
    <property type="evidence" value="ECO:0007669"/>
    <property type="project" value="InterPro"/>
</dbReference>
<dbReference type="PANTHER" id="PTHR39607:SF1">
    <property type="entry name" value="B-ZIP TRANSCRIPTION FACTOR (EUROFUNG)"/>
    <property type="match status" value="1"/>
</dbReference>
<organism evidence="3 4">
    <name type="scientific">Penicilliopsis zonata CBS 506.65</name>
    <dbReference type="NCBI Taxonomy" id="1073090"/>
    <lineage>
        <taxon>Eukaryota</taxon>
        <taxon>Fungi</taxon>
        <taxon>Dikarya</taxon>
        <taxon>Ascomycota</taxon>
        <taxon>Pezizomycotina</taxon>
        <taxon>Eurotiomycetes</taxon>
        <taxon>Eurotiomycetidae</taxon>
        <taxon>Eurotiales</taxon>
        <taxon>Aspergillaceae</taxon>
        <taxon>Penicilliopsis</taxon>
    </lineage>
</organism>
<evidence type="ECO:0000259" key="2">
    <source>
        <dbReference type="PROSITE" id="PS00036"/>
    </source>
</evidence>
<dbReference type="InterPro" id="IPR004827">
    <property type="entry name" value="bZIP"/>
</dbReference>
<dbReference type="VEuPathDB" id="FungiDB:ASPZODRAFT_18374"/>
<feature type="region of interest" description="Disordered" evidence="1">
    <location>
        <begin position="42"/>
        <end position="118"/>
    </location>
</feature>
<feature type="domain" description="BZIP" evidence="2">
    <location>
        <begin position="34"/>
        <end position="49"/>
    </location>
</feature>
<accession>A0A1L9SCA9</accession>